<reference evidence="1" key="1">
    <citation type="submission" date="2021-03" db="EMBL/GenBank/DDBJ databases">
        <authorList>
            <consortium name="DOE Joint Genome Institute"/>
            <person name="Ahrendt S."/>
            <person name="Looney B.P."/>
            <person name="Miyauchi S."/>
            <person name="Morin E."/>
            <person name="Drula E."/>
            <person name="Courty P.E."/>
            <person name="Chicoki N."/>
            <person name="Fauchery L."/>
            <person name="Kohler A."/>
            <person name="Kuo A."/>
            <person name="Labutti K."/>
            <person name="Pangilinan J."/>
            <person name="Lipzen A."/>
            <person name="Riley R."/>
            <person name="Andreopoulos W."/>
            <person name="He G."/>
            <person name="Johnson J."/>
            <person name="Barry K.W."/>
            <person name="Grigoriev I.V."/>
            <person name="Nagy L."/>
            <person name="Hibbett D."/>
            <person name="Henrissat B."/>
            <person name="Matheny P.B."/>
            <person name="Labbe J."/>
            <person name="Martin F."/>
        </authorList>
    </citation>
    <scope>NUCLEOTIDE SEQUENCE</scope>
    <source>
        <strain evidence="1">HHB10654</strain>
    </source>
</reference>
<accession>A0ACB8SZ89</accession>
<organism evidence="1 2">
    <name type="scientific">Artomyces pyxidatus</name>
    <dbReference type="NCBI Taxonomy" id="48021"/>
    <lineage>
        <taxon>Eukaryota</taxon>
        <taxon>Fungi</taxon>
        <taxon>Dikarya</taxon>
        <taxon>Basidiomycota</taxon>
        <taxon>Agaricomycotina</taxon>
        <taxon>Agaricomycetes</taxon>
        <taxon>Russulales</taxon>
        <taxon>Auriscalpiaceae</taxon>
        <taxon>Artomyces</taxon>
    </lineage>
</organism>
<protein>
    <submittedName>
        <fullName evidence="1">Uncharacterized protein</fullName>
    </submittedName>
</protein>
<gene>
    <name evidence="1" type="ORF">BV25DRAFT_1916584</name>
</gene>
<keyword evidence="2" id="KW-1185">Reference proteome</keyword>
<comment type="caution">
    <text evidence="1">The sequence shown here is derived from an EMBL/GenBank/DDBJ whole genome shotgun (WGS) entry which is preliminary data.</text>
</comment>
<reference evidence="1" key="2">
    <citation type="journal article" date="2022" name="New Phytol.">
        <title>Evolutionary transition to the ectomycorrhizal habit in the genomes of a hyperdiverse lineage of mushroom-forming fungi.</title>
        <authorList>
            <person name="Looney B."/>
            <person name="Miyauchi S."/>
            <person name="Morin E."/>
            <person name="Drula E."/>
            <person name="Courty P.E."/>
            <person name="Kohler A."/>
            <person name="Kuo A."/>
            <person name="LaButti K."/>
            <person name="Pangilinan J."/>
            <person name="Lipzen A."/>
            <person name="Riley R."/>
            <person name="Andreopoulos W."/>
            <person name="He G."/>
            <person name="Johnson J."/>
            <person name="Nolan M."/>
            <person name="Tritt A."/>
            <person name="Barry K.W."/>
            <person name="Grigoriev I.V."/>
            <person name="Nagy L.G."/>
            <person name="Hibbett D."/>
            <person name="Henrissat B."/>
            <person name="Matheny P.B."/>
            <person name="Labbe J."/>
            <person name="Martin F.M."/>
        </authorList>
    </citation>
    <scope>NUCLEOTIDE SEQUENCE</scope>
    <source>
        <strain evidence="1">HHB10654</strain>
    </source>
</reference>
<sequence length="446" mass="49577">MPAPYDIYRDQLSSYQYGQALWEPCPSQGFPVTVGDVGYIFFGGFRRLFNIHLSSDDASQTRGVPEYFEQLPLLEVFERRMIAGMYQSRSVRSVKAGGNVSGATSLIGAQLSFSTSRELGAMLAVPQEGRRFDVCSRAAYETYIHTHCDRWLAFADMHQLGIRLDDIILVTGCDLTPSWAMAAFMSRESDSSVSVHFDSGVTGSIAANLSISWSNNCNAVYNYGPEERFRSTSNESRRLPPSTEYSDVSRGALVPASDQCVFVRGFSMKRRRFLPGKRLKAHAEPRDYSRHDDEADEDGLGEGDSSSSDEDVIMELGMRDKARLGICTVSVFLTFIVAIQYIPLYSPLHDYILEASYHDPTIDLAIVHDDDLVPYLCNLGTRIPDAAAIASQLAKYLPVRTTRTVSSSLRSGRLIAIDHTIKPDLDPPERPKNNGEHSQKDYPGSC</sequence>
<evidence type="ECO:0000313" key="1">
    <source>
        <dbReference type="EMBL" id="KAI0061929.1"/>
    </source>
</evidence>
<name>A0ACB8SZ89_9AGAM</name>
<dbReference type="Proteomes" id="UP000814140">
    <property type="component" value="Unassembled WGS sequence"/>
</dbReference>
<dbReference type="EMBL" id="MU277210">
    <property type="protein sequence ID" value="KAI0061929.1"/>
    <property type="molecule type" value="Genomic_DNA"/>
</dbReference>
<proteinExistence type="predicted"/>
<evidence type="ECO:0000313" key="2">
    <source>
        <dbReference type="Proteomes" id="UP000814140"/>
    </source>
</evidence>